<proteinExistence type="predicted"/>
<gene>
    <name evidence="1" type="ORF">SAMN05720606_11683</name>
</gene>
<dbReference type="Proteomes" id="UP000198538">
    <property type="component" value="Unassembled WGS sequence"/>
</dbReference>
<evidence type="ECO:0000313" key="2">
    <source>
        <dbReference type="Proteomes" id="UP000198538"/>
    </source>
</evidence>
<sequence>MKVKCISNKSDSLSTKAGYPINYQCESLIIGATFNVYSIGHWDNYMFYLLKVDHQDPDLNLDPVWFPYEWFEVIDQKIPNSWYFNFIGEPNREQISTILGYKEIAFNFDHHVGLMEREKFHLDLFYKMKAEIDN</sequence>
<dbReference type="RefSeq" id="WP_090923698.1">
    <property type="nucleotide sequence ID" value="NZ_FMVM01000016.1"/>
</dbReference>
<evidence type="ECO:0000313" key="1">
    <source>
        <dbReference type="EMBL" id="SCZ02445.1"/>
    </source>
</evidence>
<reference evidence="2" key="1">
    <citation type="submission" date="2016-10" db="EMBL/GenBank/DDBJ databases">
        <authorList>
            <person name="Varghese N."/>
            <person name="Submissions S."/>
        </authorList>
    </citation>
    <scope>NUCLEOTIDE SEQUENCE [LARGE SCALE GENOMIC DNA]</scope>
    <source>
        <strain evidence="2">BL9</strain>
    </source>
</reference>
<organism evidence="1 2">
    <name type="scientific">Paenibacillus polysaccharolyticus</name>
    <dbReference type="NCBI Taxonomy" id="582692"/>
    <lineage>
        <taxon>Bacteria</taxon>
        <taxon>Bacillati</taxon>
        <taxon>Bacillota</taxon>
        <taxon>Bacilli</taxon>
        <taxon>Bacillales</taxon>
        <taxon>Paenibacillaceae</taxon>
        <taxon>Paenibacillus</taxon>
    </lineage>
</organism>
<dbReference type="EMBL" id="FMVM01000016">
    <property type="protein sequence ID" value="SCZ02445.1"/>
    <property type="molecule type" value="Genomic_DNA"/>
</dbReference>
<accession>A0A1G5KPC4</accession>
<dbReference type="AlphaFoldDB" id="A0A1G5KPC4"/>
<keyword evidence="2" id="KW-1185">Reference proteome</keyword>
<protein>
    <submittedName>
        <fullName evidence="1">Uncharacterized protein</fullName>
    </submittedName>
</protein>
<name>A0A1G5KPC4_9BACL</name>